<dbReference type="Proteomes" id="UP001159427">
    <property type="component" value="Unassembled WGS sequence"/>
</dbReference>
<keyword evidence="3" id="KW-1185">Reference proteome</keyword>
<evidence type="ECO:0000313" key="2">
    <source>
        <dbReference type="EMBL" id="CAH3028586.1"/>
    </source>
</evidence>
<gene>
    <name evidence="2" type="ORF">PEVE_00034452</name>
</gene>
<protein>
    <recommendedName>
        <fullName evidence="4">Rho termination factor N-terminal domain-containing protein</fullName>
    </recommendedName>
</protein>
<reference evidence="2 3" key="1">
    <citation type="submission" date="2022-05" db="EMBL/GenBank/DDBJ databases">
        <authorList>
            <consortium name="Genoscope - CEA"/>
            <person name="William W."/>
        </authorList>
    </citation>
    <scope>NUCLEOTIDE SEQUENCE [LARGE SCALE GENOMIC DNA]</scope>
</reference>
<evidence type="ECO:0000256" key="1">
    <source>
        <dbReference type="SAM" id="MobiDB-lite"/>
    </source>
</evidence>
<evidence type="ECO:0008006" key="4">
    <source>
        <dbReference type="Google" id="ProtNLM"/>
    </source>
</evidence>
<sequence length="244" mass="27485">MDSGMHVRKLESESLYDSIRKKWAEKITGVNAPSYEQGTSSADHNRPSSLTTNIRPKGWALKTTKKPVRMTDRVKAYLVQKFDAGARSGLKADPVQVSREMKFAKDENGHSLFTPEEWRTAQQITSFFSRLSAVQRQKQVEESPLEDANEEIAEEDLEALESEIALDTLRIAVLLDTNVPRHPVQVGSKNICELSRAKKFNTLKIAELREICQSLQLTVAGSPARKKSFIEPLEAYVKTCTCFQ</sequence>
<dbReference type="PANTHER" id="PTHR33845:SF1">
    <property type="entry name" value="C2H2-TYPE DOMAIN-CONTAINING PROTEIN"/>
    <property type="match status" value="1"/>
</dbReference>
<dbReference type="EMBL" id="CALNXI010000522">
    <property type="protein sequence ID" value="CAH3028586.1"/>
    <property type="molecule type" value="Genomic_DNA"/>
</dbReference>
<accession>A0ABN8MFY0</accession>
<feature type="region of interest" description="Disordered" evidence="1">
    <location>
        <begin position="30"/>
        <end position="54"/>
    </location>
</feature>
<organism evidence="2 3">
    <name type="scientific">Porites evermanni</name>
    <dbReference type="NCBI Taxonomy" id="104178"/>
    <lineage>
        <taxon>Eukaryota</taxon>
        <taxon>Metazoa</taxon>
        <taxon>Cnidaria</taxon>
        <taxon>Anthozoa</taxon>
        <taxon>Hexacorallia</taxon>
        <taxon>Scleractinia</taxon>
        <taxon>Fungiina</taxon>
        <taxon>Poritidae</taxon>
        <taxon>Porites</taxon>
    </lineage>
</organism>
<proteinExistence type="predicted"/>
<comment type="caution">
    <text evidence="2">The sequence shown here is derived from an EMBL/GenBank/DDBJ whole genome shotgun (WGS) entry which is preliminary data.</text>
</comment>
<name>A0ABN8MFY0_9CNID</name>
<feature type="compositionally biased region" description="Polar residues" evidence="1">
    <location>
        <begin position="34"/>
        <end position="54"/>
    </location>
</feature>
<evidence type="ECO:0000313" key="3">
    <source>
        <dbReference type="Proteomes" id="UP001159427"/>
    </source>
</evidence>
<dbReference type="PANTHER" id="PTHR33845">
    <property type="entry name" value="C2H2-TYPE DOMAIN-CONTAINING PROTEIN"/>
    <property type="match status" value="1"/>
</dbReference>